<name>A0AAV1HQB5_9CHLO</name>
<keyword evidence="2" id="KW-1185">Reference proteome</keyword>
<organism evidence="1 2">
    <name type="scientific">Coccomyxa viridis</name>
    <dbReference type="NCBI Taxonomy" id="1274662"/>
    <lineage>
        <taxon>Eukaryota</taxon>
        <taxon>Viridiplantae</taxon>
        <taxon>Chlorophyta</taxon>
        <taxon>core chlorophytes</taxon>
        <taxon>Trebouxiophyceae</taxon>
        <taxon>Trebouxiophyceae incertae sedis</taxon>
        <taxon>Coccomyxaceae</taxon>
        <taxon>Coccomyxa</taxon>
    </lineage>
</organism>
<protein>
    <recommendedName>
        <fullName evidence="3">DNA helicase</fullName>
    </recommendedName>
</protein>
<reference evidence="1 2" key="1">
    <citation type="submission" date="2023-10" db="EMBL/GenBank/DDBJ databases">
        <authorList>
            <person name="Maclean D."/>
            <person name="Macfadyen A."/>
        </authorList>
    </citation>
    <scope>NUCLEOTIDE SEQUENCE [LARGE SCALE GENOMIC DNA]</scope>
</reference>
<evidence type="ECO:0000313" key="1">
    <source>
        <dbReference type="EMBL" id="CAK0732993.1"/>
    </source>
</evidence>
<proteinExistence type="predicted"/>
<gene>
    <name evidence="1" type="ORF">CVIRNUC_000211</name>
</gene>
<sequence>MQANPDLQAAGPAAINAALQDIQSYLADHGQSLADFPPMLLPAEDVPVHQQPQLLWEKRSCDRAQLQTKLQESLPLLNDAQHHSFTEVTAAMDAPADQGRVIFVDGPGGTGLPVHPVAGVCASPREGGPRYRLFWHCSAADGE</sequence>
<comment type="caution">
    <text evidence="1">The sequence shown here is derived from an EMBL/GenBank/DDBJ whole genome shotgun (WGS) entry which is preliminary data.</text>
</comment>
<evidence type="ECO:0000313" key="2">
    <source>
        <dbReference type="Proteomes" id="UP001314263"/>
    </source>
</evidence>
<accession>A0AAV1HQB5</accession>
<dbReference type="Proteomes" id="UP001314263">
    <property type="component" value="Unassembled WGS sequence"/>
</dbReference>
<dbReference type="AlphaFoldDB" id="A0AAV1HQB5"/>
<dbReference type="EMBL" id="CAUYUE010000001">
    <property type="protein sequence ID" value="CAK0732993.1"/>
    <property type="molecule type" value="Genomic_DNA"/>
</dbReference>
<evidence type="ECO:0008006" key="3">
    <source>
        <dbReference type="Google" id="ProtNLM"/>
    </source>
</evidence>